<protein>
    <submittedName>
        <fullName evidence="2">Metallophosphatase domain-containing protein</fullName>
    </submittedName>
</protein>
<dbReference type="Gene3D" id="3.60.21.10">
    <property type="match status" value="1"/>
</dbReference>
<evidence type="ECO:0000313" key="2">
    <source>
        <dbReference type="EMBL" id="MDY3562150.1"/>
    </source>
</evidence>
<comment type="caution">
    <text evidence="2">The sequence shown here is derived from an EMBL/GenBank/DDBJ whole genome shotgun (WGS) entry which is preliminary data.</text>
</comment>
<dbReference type="SUPFAM" id="SSF56300">
    <property type="entry name" value="Metallo-dependent phosphatases"/>
    <property type="match status" value="1"/>
</dbReference>
<dbReference type="RefSeq" id="WP_320688480.1">
    <property type="nucleotide sequence ID" value="NZ_JAXBLV010000208.1"/>
</dbReference>
<dbReference type="PANTHER" id="PTHR12905">
    <property type="entry name" value="METALLOPHOSPHOESTERASE"/>
    <property type="match status" value="1"/>
</dbReference>
<keyword evidence="3" id="KW-1185">Reference proteome</keyword>
<gene>
    <name evidence="2" type="ORF">R5W23_003596</name>
</gene>
<dbReference type="EMBL" id="JAXBLV010000208">
    <property type="protein sequence ID" value="MDY3562150.1"/>
    <property type="molecule type" value="Genomic_DNA"/>
</dbReference>
<reference evidence="3" key="1">
    <citation type="journal article" date="2023" name="Mar. Drugs">
        <title>Gemmata algarum, a Novel Planctomycete Isolated from an Algal Mat, Displays Antimicrobial Activity.</title>
        <authorList>
            <person name="Kumar G."/>
            <person name="Kallscheuer N."/>
            <person name="Kashif M."/>
            <person name="Ahamad S."/>
            <person name="Jagadeeshwari U."/>
            <person name="Pannikurungottu S."/>
            <person name="Haufschild T."/>
            <person name="Kabuu M."/>
            <person name="Sasikala C."/>
            <person name="Jogler C."/>
            <person name="Ramana C."/>
        </authorList>
    </citation>
    <scope>NUCLEOTIDE SEQUENCE [LARGE SCALE GENOMIC DNA]</scope>
    <source>
        <strain evidence="3">JC673</strain>
    </source>
</reference>
<dbReference type="PANTHER" id="PTHR12905:SF0">
    <property type="entry name" value="CALCINEURIN-LIKE PHOSPHOESTERASE DOMAIN-CONTAINING PROTEIN"/>
    <property type="match status" value="1"/>
</dbReference>
<dbReference type="InterPro" id="IPR029052">
    <property type="entry name" value="Metallo-depent_PP-like"/>
</dbReference>
<accession>A0ABU5F3K7</accession>
<organism evidence="2 3">
    <name type="scientific">Gemmata algarum</name>
    <dbReference type="NCBI Taxonomy" id="2975278"/>
    <lineage>
        <taxon>Bacteria</taxon>
        <taxon>Pseudomonadati</taxon>
        <taxon>Planctomycetota</taxon>
        <taxon>Planctomycetia</taxon>
        <taxon>Gemmatales</taxon>
        <taxon>Gemmataceae</taxon>
        <taxon>Gemmata</taxon>
    </lineage>
</organism>
<evidence type="ECO:0000313" key="3">
    <source>
        <dbReference type="Proteomes" id="UP001272242"/>
    </source>
</evidence>
<name>A0ABU5F3K7_9BACT</name>
<feature type="domain" description="Calcineurin-like phosphoesterase" evidence="1">
    <location>
        <begin position="14"/>
        <end position="167"/>
    </location>
</feature>
<evidence type="ECO:0000259" key="1">
    <source>
        <dbReference type="Pfam" id="PF00149"/>
    </source>
</evidence>
<dbReference type="Proteomes" id="UP001272242">
    <property type="component" value="Unassembled WGS sequence"/>
</dbReference>
<dbReference type="CDD" id="cd07379">
    <property type="entry name" value="MPP_239FB"/>
    <property type="match status" value="1"/>
</dbReference>
<dbReference type="InterPro" id="IPR051693">
    <property type="entry name" value="UPF0046_metallophosphoest"/>
</dbReference>
<dbReference type="Pfam" id="PF00149">
    <property type="entry name" value="Metallophos"/>
    <property type="match status" value="1"/>
</dbReference>
<proteinExistence type="predicted"/>
<dbReference type="InterPro" id="IPR004843">
    <property type="entry name" value="Calcineurin-like_PHP"/>
</dbReference>
<sequence>MSDTHGRHELTRVPDGDILVHAGDVTLDGSLEDVEEFDRWLGALPHRHKIVICGNHDWCFQREPEAARARITNAVYLEDSGCEVAGLTFYGSPWTPLFFDWAFMRPDAELFETWERIPAGTDVLVTHGPPHGVLDLTNRDTRAGSLSLLHRVYELKPRLHVFGHIHEAAGRAEAGGTRFVNAATHMGKGAGVAVEWV</sequence>